<comment type="caution">
    <text evidence="1">The sequence shown here is derived from an EMBL/GenBank/DDBJ whole genome shotgun (WGS) entry which is preliminary data.</text>
</comment>
<evidence type="ECO:0000313" key="2">
    <source>
        <dbReference type="Proteomes" id="UP000092607"/>
    </source>
</evidence>
<dbReference type="AlphaFoldDB" id="A0A1B8Q1X2"/>
<accession>A0A1B8Q1X2</accession>
<sequence>MLDEGFIHKNSQQIVELCQTPDTALTALAYWIKYENVEQDAICAIYKRICADMDVQSAYYLVRIIQAISEPNCPIDIQPLIKMVSEFGGELNNSLSMLVNQEMLEQIRQESGVFS</sequence>
<dbReference type="EMBL" id="LZMS01000059">
    <property type="protein sequence ID" value="OBX62715.1"/>
    <property type="molecule type" value="Genomic_DNA"/>
</dbReference>
<evidence type="ECO:0000313" key="1">
    <source>
        <dbReference type="EMBL" id="OBX62715.1"/>
    </source>
</evidence>
<protein>
    <submittedName>
        <fullName evidence="1">Uncharacterized protein</fullName>
    </submittedName>
</protein>
<reference evidence="1 2" key="1">
    <citation type="submission" date="2016-06" db="EMBL/GenBank/DDBJ databases">
        <title>Draft genome of Moraxella lacunata CCUG 57757A.</title>
        <authorList>
            <person name="Salva-Serra F."/>
            <person name="Engstrom-Jakobsson H."/>
            <person name="Thorell K."/>
            <person name="Gonzales-Siles L."/>
            <person name="Karlsson R."/>
            <person name="Boulund F."/>
            <person name="Engstrand L."/>
            <person name="Kristiansson E."/>
            <person name="Moore E."/>
        </authorList>
    </citation>
    <scope>NUCLEOTIDE SEQUENCE [LARGE SCALE GENOMIC DNA]</scope>
    <source>
        <strain evidence="1 2">CCUG 57757A</strain>
    </source>
</reference>
<proteinExistence type="predicted"/>
<dbReference type="Proteomes" id="UP000092607">
    <property type="component" value="Unassembled WGS sequence"/>
</dbReference>
<dbReference type="OrthoDB" id="6648248at2"/>
<name>A0A1B8Q1X2_MORLA</name>
<organism evidence="1 2">
    <name type="scientific">Moraxella lacunata</name>
    <dbReference type="NCBI Taxonomy" id="477"/>
    <lineage>
        <taxon>Bacteria</taxon>
        <taxon>Pseudomonadati</taxon>
        <taxon>Pseudomonadota</taxon>
        <taxon>Gammaproteobacteria</taxon>
        <taxon>Moraxellales</taxon>
        <taxon>Moraxellaceae</taxon>
        <taxon>Moraxella</taxon>
    </lineage>
</organism>
<dbReference type="RefSeq" id="WP_065256311.1">
    <property type="nucleotide sequence ID" value="NZ_JARDJM010000010.1"/>
</dbReference>
<gene>
    <name evidence="1" type="ORF">A9309_07195</name>
</gene>